<evidence type="ECO:0000313" key="3">
    <source>
        <dbReference type="Proteomes" id="UP000241167"/>
    </source>
</evidence>
<dbReference type="SUPFAM" id="SSF51556">
    <property type="entry name" value="Metallo-dependent hydrolases"/>
    <property type="match status" value="1"/>
</dbReference>
<keyword evidence="3" id="KW-1185">Reference proteome</keyword>
<evidence type="ECO:0000259" key="1">
    <source>
        <dbReference type="Pfam" id="PF01979"/>
    </source>
</evidence>
<dbReference type="Gene3D" id="2.30.40.10">
    <property type="entry name" value="Urease, subunit C, domain 1"/>
    <property type="match status" value="2"/>
</dbReference>
<gene>
    <name evidence="2" type="ORF">C7I55_11645</name>
</gene>
<reference evidence="2 3" key="1">
    <citation type="submission" date="2018-03" db="EMBL/GenBank/DDBJ databases">
        <title>The draft genome of Sphingosinicella sp. GL-C-18.</title>
        <authorList>
            <person name="Liu L."/>
            <person name="Li L."/>
            <person name="Liang L."/>
            <person name="Zhang X."/>
            <person name="Wang T."/>
        </authorList>
    </citation>
    <scope>NUCLEOTIDE SEQUENCE [LARGE SCALE GENOMIC DNA]</scope>
    <source>
        <strain evidence="2 3">GL-C-18</strain>
    </source>
</reference>
<dbReference type="Gene3D" id="3.20.20.140">
    <property type="entry name" value="Metal-dependent hydrolases"/>
    <property type="match status" value="1"/>
</dbReference>
<dbReference type="InterPro" id="IPR011059">
    <property type="entry name" value="Metal-dep_hydrolase_composite"/>
</dbReference>
<comment type="caution">
    <text evidence="2">The sequence shown here is derived from an EMBL/GenBank/DDBJ whole genome shotgun (WGS) entry which is preliminary data.</text>
</comment>
<dbReference type="InterPro" id="IPR006680">
    <property type="entry name" value="Amidohydro-rel"/>
</dbReference>
<name>A0A2P7QSV8_9SPHN</name>
<organism evidence="2 3">
    <name type="scientific">Allosphingosinicella deserti</name>
    <dbReference type="NCBI Taxonomy" id="2116704"/>
    <lineage>
        <taxon>Bacteria</taxon>
        <taxon>Pseudomonadati</taxon>
        <taxon>Pseudomonadota</taxon>
        <taxon>Alphaproteobacteria</taxon>
        <taxon>Sphingomonadales</taxon>
        <taxon>Sphingomonadaceae</taxon>
        <taxon>Allosphingosinicella</taxon>
    </lineage>
</organism>
<keyword evidence="2" id="KW-0378">Hydrolase</keyword>
<dbReference type="PANTHER" id="PTHR43135:SF3">
    <property type="entry name" value="ALPHA-D-RIBOSE 1-METHYLPHOSPHONATE 5-TRIPHOSPHATE DIPHOSPHATASE"/>
    <property type="match status" value="1"/>
</dbReference>
<dbReference type="InterPro" id="IPR051781">
    <property type="entry name" value="Metallo-dep_Hydrolase"/>
</dbReference>
<proteinExistence type="predicted"/>
<dbReference type="EMBL" id="PXYI01000003">
    <property type="protein sequence ID" value="PSJ41046.1"/>
    <property type="molecule type" value="Genomic_DNA"/>
</dbReference>
<dbReference type="OrthoDB" id="9766983at2"/>
<dbReference type="Proteomes" id="UP000241167">
    <property type="component" value="Unassembled WGS sequence"/>
</dbReference>
<dbReference type="GO" id="GO:0016810">
    <property type="term" value="F:hydrolase activity, acting on carbon-nitrogen (but not peptide) bonds"/>
    <property type="evidence" value="ECO:0007669"/>
    <property type="project" value="InterPro"/>
</dbReference>
<feature type="domain" description="Amidohydrolase-related" evidence="1">
    <location>
        <begin position="402"/>
        <end position="468"/>
    </location>
</feature>
<dbReference type="SUPFAM" id="SSF51338">
    <property type="entry name" value="Composite domain of metallo-dependent hydrolases"/>
    <property type="match status" value="1"/>
</dbReference>
<protein>
    <submittedName>
        <fullName evidence="2">Amidohydrolase</fullName>
    </submittedName>
</protein>
<feature type="domain" description="Amidohydrolase-related" evidence="1">
    <location>
        <begin position="91"/>
        <end position="259"/>
    </location>
</feature>
<evidence type="ECO:0000313" key="2">
    <source>
        <dbReference type="EMBL" id="PSJ41046.1"/>
    </source>
</evidence>
<dbReference type="InterPro" id="IPR032466">
    <property type="entry name" value="Metal_Hydrolase"/>
</dbReference>
<accession>A0A2P7QSV8</accession>
<dbReference type="PANTHER" id="PTHR43135">
    <property type="entry name" value="ALPHA-D-RIBOSE 1-METHYLPHOSPHONATE 5-TRIPHOSPHATE DIPHOSPHATASE"/>
    <property type="match status" value="1"/>
</dbReference>
<dbReference type="Pfam" id="PF01979">
    <property type="entry name" value="Amidohydro_1"/>
    <property type="match status" value="2"/>
</dbReference>
<dbReference type="AlphaFoldDB" id="A0A2P7QSV8"/>
<sequence>MLVAAASPVRVDVGARILPPAAAPGKAVTPFVKISGKTIALTHVRVIDGTGAKPLEDRTVIIENGRIAAIQPAGARVPAGATIVDMTGRSVLPGIVGMHDHMYYIARPDLDADGHADVPSPLVPQMTFSAPRLYLAAGVTTMRTTGSVEPYTDLNVKAQIDAGAMPGPHMDVTGPYLEGPNSPFIQMHQLRDADEARKMVAFWADQGVTSFKAYMNITRAQLKAAIDEAHRRGLKVTGHLCSVTYPEAAALGIDDLEHGFWVNTQNDPGKVPDLCPPTVGAPTLAGMGAGSPEAKALIKLLVDAKVAITSTLPVFEPSSPNYRPLSEEALAALSPQARADYLILRSLAAKAPAERAAARARLWGNELKLERAFVAAGGLLVAGPDPTGAGNVLPGYGDQRAIMLLVEGGFTPLEAIRIGTLNGANYLGLADRIGSIATGKIADLIVVRGDPSQRIADIENVETVFKDGIGYDSAALRASVQGRYGQY</sequence>